<accession>A0AB39ZNX3</accession>
<feature type="region of interest" description="Disordered" evidence="1">
    <location>
        <begin position="540"/>
        <end position="617"/>
    </location>
</feature>
<dbReference type="RefSeq" id="XP_016940262.3">
    <property type="nucleotide sequence ID" value="XM_017084773.4"/>
</dbReference>
<feature type="compositionally biased region" description="Polar residues" evidence="1">
    <location>
        <begin position="29"/>
        <end position="43"/>
    </location>
</feature>
<evidence type="ECO:0000313" key="3">
    <source>
        <dbReference type="Proteomes" id="UP001652628"/>
    </source>
</evidence>
<reference evidence="4" key="1">
    <citation type="submission" date="2025-08" db="UniProtKB">
        <authorList>
            <consortium name="RefSeq"/>
        </authorList>
    </citation>
    <scope>IDENTIFICATION</scope>
</reference>
<organism evidence="3 4">
    <name type="scientific">Drosophila suzukii</name>
    <name type="common">Spotted-wing drosophila fruit fly</name>
    <dbReference type="NCBI Taxonomy" id="28584"/>
    <lineage>
        <taxon>Eukaryota</taxon>
        <taxon>Metazoa</taxon>
        <taxon>Ecdysozoa</taxon>
        <taxon>Arthropoda</taxon>
        <taxon>Hexapoda</taxon>
        <taxon>Insecta</taxon>
        <taxon>Pterygota</taxon>
        <taxon>Neoptera</taxon>
        <taxon>Endopterygota</taxon>
        <taxon>Diptera</taxon>
        <taxon>Brachycera</taxon>
        <taxon>Muscomorpha</taxon>
        <taxon>Ephydroidea</taxon>
        <taxon>Drosophilidae</taxon>
        <taxon>Drosophila</taxon>
        <taxon>Sophophora</taxon>
    </lineage>
</organism>
<feature type="compositionally biased region" description="Polar residues" evidence="1">
    <location>
        <begin position="13"/>
        <end position="22"/>
    </location>
</feature>
<dbReference type="Proteomes" id="UP001652628">
    <property type="component" value="Chromosome 2L"/>
</dbReference>
<feature type="region of interest" description="Disordered" evidence="1">
    <location>
        <begin position="241"/>
        <end position="285"/>
    </location>
</feature>
<gene>
    <name evidence="4" type="primary">LOC108017658</name>
</gene>
<feature type="compositionally biased region" description="Low complexity" evidence="1">
    <location>
        <begin position="54"/>
        <end position="67"/>
    </location>
</feature>
<feature type="compositionally biased region" description="Basic and acidic residues" evidence="1">
    <location>
        <begin position="1"/>
        <end position="12"/>
    </location>
</feature>
<feature type="region of interest" description="Disordered" evidence="1">
    <location>
        <begin position="1"/>
        <end position="77"/>
    </location>
</feature>
<dbReference type="GeneID" id="108017658"/>
<proteinExistence type="predicted"/>
<name>A0AB39ZNX3_DROSZ</name>
<dbReference type="Pfam" id="PF16012">
    <property type="entry name" value="DUF4780"/>
    <property type="match status" value="1"/>
</dbReference>
<evidence type="ECO:0000313" key="4">
    <source>
        <dbReference type="RefSeq" id="XP_016940262.3"/>
    </source>
</evidence>
<sequence>MEPSYREKREWLNNRSNGTSNYGAHRVNSGYSGQLGQPPQTGRSLGGWAPWSGPNTTTNSTPYNSSTDYRNPAAPQANSLWSRERAGYHRNQEQVQARPTNNNSMNNRSWSASRGPAAPPPPSIGGDQWQDRGQAQGHGPNPIPCPSPKMQSIMIQAEEKNVPNHIRDQLFGLSGAKRKWFYRYLEMGCSHEDALSKSLERLTNPVGFKGGALKWYENYIASGCTEKEACAKMLEYKRNHPLSRDRKVPEQTAVPDDRGRKRPIDDNSHGGRAKEELKKQRRAAELPPKRSFVMAVMSDKYPTCVLSKKQLSRIEAALVEEMRKGWKTSINFGGIQFLPGLILVTCIDRNSKKWLEHVVPNITVIQGIKLTSCPEYEIPSTKGITVLVPRSADEPDKITTELLIDQNADLLSKTWQVVRTTMTKEGNKLMTITLSDKSLELLKIKGMTVSYRFSQLSCRLMSGKDALKSVRVNYTEPRPLPPKKDAQSAEIDLTEEDSEEYISQLNLVVVDEVKGDDDENEAAEDEELTDGEHNALEIVEEEHDDGEIAEEEHVEEEAAEGEYVEEEAAEGEPEESYEVEESVGDEHDHEEETEHADEEENQHADEEVVETGTTTTE</sequence>
<dbReference type="InterPro" id="IPR031961">
    <property type="entry name" value="DUF4780"/>
</dbReference>
<feature type="compositionally biased region" description="Acidic residues" evidence="1">
    <location>
        <begin position="540"/>
        <end position="583"/>
    </location>
</feature>
<feature type="region of interest" description="Disordered" evidence="1">
    <location>
        <begin position="475"/>
        <end position="498"/>
    </location>
</feature>
<dbReference type="AlphaFoldDB" id="A0AB39ZNX3"/>
<protein>
    <recommendedName>
        <fullName evidence="2">DUF4780 domain-containing protein</fullName>
    </recommendedName>
</protein>
<evidence type="ECO:0000259" key="2">
    <source>
        <dbReference type="Pfam" id="PF16012"/>
    </source>
</evidence>
<keyword evidence="3" id="KW-1185">Reference proteome</keyword>
<evidence type="ECO:0000256" key="1">
    <source>
        <dbReference type="SAM" id="MobiDB-lite"/>
    </source>
</evidence>
<feature type="compositionally biased region" description="Polar residues" evidence="1">
    <location>
        <begin position="93"/>
        <end position="110"/>
    </location>
</feature>
<feature type="domain" description="DUF4780" evidence="2">
    <location>
        <begin position="293"/>
        <end position="459"/>
    </location>
</feature>
<feature type="region of interest" description="Disordered" evidence="1">
    <location>
        <begin position="90"/>
        <end position="149"/>
    </location>
</feature>